<organism evidence="1 2">
    <name type="scientific">Roseateles aquae</name>
    <dbReference type="NCBI Taxonomy" id="3077235"/>
    <lineage>
        <taxon>Bacteria</taxon>
        <taxon>Pseudomonadati</taxon>
        <taxon>Pseudomonadota</taxon>
        <taxon>Betaproteobacteria</taxon>
        <taxon>Burkholderiales</taxon>
        <taxon>Sphaerotilaceae</taxon>
        <taxon>Roseateles</taxon>
    </lineage>
</organism>
<comment type="caution">
    <text evidence="1">The sequence shown here is derived from an EMBL/GenBank/DDBJ whole genome shotgun (WGS) entry which is preliminary data.</text>
</comment>
<protein>
    <submittedName>
        <fullName evidence="1">DUF523 domain-containing protein</fullName>
    </submittedName>
</protein>
<dbReference type="InterPro" id="IPR007553">
    <property type="entry name" value="2-thiour_desulf"/>
</dbReference>
<dbReference type="EMBL" id="JAVXZY010000002">
    <property type="protein sequence ID" value="MDT8999255.1"/>
    <property type="molecule type" value="Genomic_DNA"/>
</dbReference>
<name>A0ABU3PAK8_9BURK</name>
<evidence type="ECO:0000313" key="2">
    <source>
        <dbReference type="Proteomes" id="UP001246372"/>
    </source>
</evidence>
<reference evidence="1" key="1">
    <citation type="submission" date="2023-09" db="EMBL/GenBank/DDBJ databases">
        <title>Paucibacter sp. APW11 Genome sequencing and assembly.</title>
        <authorList>
            <person name="Kim I."/>
        </authorList>
    </citation>
    <scope>NUCLEOTIDE SEQUENCE</scope>
    <source>
        <strain evidence="1">APW11</strain>
    </source>
</reference>
<gene>
    <name evidence="1" type="ORF">RQP53_08245</name>
</gene>
<dbReference type="Pfam" id="PF04463">
    <property type="entry name" value="2-thiour_desulf"/>
    <property type="match status" value="1"/>
</dbReference>
<sequence>MPPILVSACLLGQPVRYDGRAGEGSELLLRWQQRGWLQPLCPEMAGGLPVPRPAAEIHGPGGGAAVLRGQIRLRVQQGPDPTEAFIAGAQAALALAQRHGCRYAVLTERSPSCGSTHICDGSFSRRLIEGEGLTTALLRQHGIEVFSQHQLDELAQHLPAH</sequence>
<keyword evidence="2" id="KW-1185">Reference proteome</keyword>
<proteinExistence type="predicted"/>
<evidence type="ECO:0000313" key="1">
    <source>
        <dbReference type="EMBL" id="MDT8999255.1"/>
    </source>
</evidence>
<dbReference type="RefSeq" id="WP_315649745.1">
    <property type="nucleotide sequence ID" value="NZ_JAVXZY010000002.1"/>
</dbReference>
<dbReference type="PANTHER" id="PTHR30087:SF1">
    <property type="entry name" value="HYPOTHETICAL CYTOSOLIC PROTEIN"/>
    <property type="match status" value="1"/>
</dbReference>
<dbReference type="PANTHER" id="PTHR30087">
    <property type="entry name" value="INNER MEMBRANE PROTEIN"/>
    <property type="match status" value="1"/>
</dbReference>
<accession>A0ABU3PAK8</accession>
<dbReference type="Proteomes" id="UP001246372">
    <property type="component" value="Unassembled WGS sequence"/>
</dbReference>